<sequence length="175" mass="18264">MTPAVPGRRASRPRQRAPRSWAQVTVSAVVGVLAGALVHVLGAAPAHVALTAVAVLVVGTLLGGLGHDAQLPRLPPPERSGSRREVSELAWMLTSRSGRVGPGFHRRLREAARARLALHGLDLADPAQDADVRARLGDAAADTLAAGDRLPTEPQVARCLEALERLGTTRTGGTV</sequence>
<evidence type="ECO:0008006" key="4">
    <source>
        <dbReference type="Google" id="ProtNLM"/>
    </source>
</evidence>
<name>A0ABT5TYD1_9MICO</name>
<proteinExistence type="predicted"/>
<keyword evidence="1" id="KW-1133">Transmembrane helix</keyword>
<dbReference type="Proteomes" id="UP001165561">
    <property type="component" value="Unassembled WGS sequence"/>
</dbReference>
<feature type="transmembrane region" description="Helical" evidence="1">
    <location>
        <begin position="47"/>
        <end position="65"/>
    </location>
</feature>
<comment type="caution">
    <text evidence="2">The sequence shown here is derived from an EMBL/GenBank/DDBJ whole genome shotgun (WGS) entry which is preliminary data.</text>
</comment>
<reference evidence="2" key="1">
    <citation type="submission" date="2023-02" db="EMBL/GenBank/DDBJ databases">
        <title>Georgenia sp.10Sc9-8, isolated from a soil sample collected from the Taklamakan desert.</title>
        <authorList>
            <person name="Liu S."/>
        </authorList>
    </citation>
    <scope>NUCLEOTIDE SEQUENCE</scope>
    <source>
        <strain evidence="2">10Sc9-8</strain>
    </source>
</reference>
<evidence type="ECO:0000313" key="3">
    <source>
        <dbReference type="Proteomes" id="UP001165561"/>
    </source>
</evidence>
<keyword evidence="3" id="KW-1185">Reference proteome</keyword>
<gene>
    <name evidence="2" type="ORF">PU560_05305</name>
</gene>
<dbReference type="EMBL" id="JARACI010000701">
    <property type="protein sequence ID" value="MDD9205886.1"/>
    <property type="molecule type" value="Genomic_DNA"/>
</dbReference>
<feature type="transmembrane region" description="Helical" evidence="1">
    <location>
        <begin position="21"/>
        <end position="41"/>
    </location>
</feature>
<organism evidence="2 3">
    <name type="scientific">Georgenia halotolerans</name>
    <dbReference type="NCBI Taxonomy" id="3028317"/>
    <lineage>
        <taxon>Bacteria</taxon>
        <taxon>Bacillati</taxon>
        <taxon>Actinomycetota</taxon>
        <taxon>Actinomycetes</taxon>
        <taxon>Micrococcales</taxon>
        <taxon>Bogoriellaceae</taxon>
        <taxon>Georgenia</taxon>
    </lineage>
</organism>
<evidence type="ECO:0000256" key="1">
    <source>
        <dbReference type="SAM" id="Phobius"/>
    </source>
</evidence>
<protein>
    <recommendedName>
        <fullName evidence="4">DUF4129 domain-containing protein</fullName>
    </recommendedName>
</protein>
<accession>A0ABT5TYD1</accession>
<keyword evidence="1" id="KW-0472">Membrane</keyword>
<keyword evidence="1" id="KW-0812">Transmembrane</keyword>
<evidence type="ECO:0000313" key="2">
    <source>
        <dbReference type="EMBL" id="MDD9205886.1"/>
    </source>
</evidence>